<organism evidence="2 3">
    <name type="scientific">Runella defluvii</name>
    <dbReference type="NCBI Taxonomy" id="370973"/>
    <lineage>
        <taxon>Bacteria</taxon>
        <taxon>Pseudomonadati</taxon>
        <taxon>Bacteroidota</taxon>
        <taxon>Cytophagia</taxon>
        <taxon>Cytophagales</taxon>
        <taxon>Spirosomataceae</taxon>
        <taxon>Runella</taxon>
    </lineage>
</organism>
<reference evidence="2 3" key="1">
    <citation type="submission" date="2020-08" db="EMBL/GenBank/DDBJ databases">
        <title>Genomic Encyclopedia of Type Strains, Phase IV (KMG-IV): sequencing the most valuable type-strain genomes for metagenomic binning, comparative biology and taxonomic classification.</title>
        <authorList>
            <person name="Goeker M."/>
        </authorList>
    </citation>
    <scope>NUCLEOTIDE SEQUENCE [LARGE SCALE GENOMIC DNA]</scope>
    <source>
        <strain evidence="2 3">DSM 17976</strain>
    </source>
</reference>
<dbReference type="Proteomes" id="UP000541352">
    <property type="component" value="Unassembled WGS sequence"/>
</dbReference>
<name>A0A7W5ZRJ2_9BACT</name>
<protein>
    <submittedName>
        <fullName evidence="2">Uncharacterized protein</fullName>
    </submittedName>
</protein>
<accession>A0A7W5ZRJ2</accession>
<dbReference type="AlphaFoldDB" id="A0A7W5ZRJ2"/>
<evidence type="ECO:0000256" key="1">
    <source>
        <dbReference type="SAM" id="MobiDB-lite"/>
    </source>
</evidence>
<sequence>MAFHEDNSTVFFTVYDSKLTRRFESPNNKTISRINRNGRQVHEQYFKAIEGMLYDIELKESDFGRQWFLWFQDGMDKFVLQLDYRSKEAKDFFSRLPNTKLDYYIRTEVFKNEKGKTQLFTKQGKSSVPSAFTIDNPNGRPQMVETMDAEGKKKWDDTAQMKFYEELVAKINETLYRLHGIPARLRSANTPEQSFSTHDAEQSDPFDFPDVGQDQDRPF</sequence>
<gene>
    <name evidence="2" type="ORF">FHS57_004751</name>
</gene>
<feature type="region of interest" description="Disordered" evidence="1">
    <location>
        <begin position="189"/>
        <end position="219"/>
    </location>
</feature>
<dbReference type="RefSeq" id="WP_183977894.1">
    <property type="nucleotide sequence ID" value="NZ_JACIBY010000012.1"/>
</dbReference>
<dbReference type="EMBL" id="JACIBY010000012">
    <property type="protein sequence ID" value="MBB3840731.1"/>
    <property type="molecule type" value="Genomic_DNA"/>
</dbReference>
<keyword evidence="3" id="KW-1185">Reference proteome</keyword>
<evidence type="ECO:0000313" key="2">
    <source>
        <dbReference type="EMBL" id="MBB3840731.1"/>
    </source>
</evidence>
<comment type="caution">
    <text evidence="2">The sequence shown here is derived from an EMBL/GenBank/DDBJ whole genome shotgun (WGS) entry which is preliminary data.</text>
</comment>
<evidence type="ECO:0000313" key="3">
    <source>
        <dbReference type="Proteomes" id="UP000541352"/>
    </source>
</evidence>
<proteinExistence type="predicted"/>